<dbReference type="Gramene" id="OB07G17510.1">
    <property type="protein sequence ID" value="OB07G17510.1"/>
    <property type="gene ID" value="OB07G17510"/>
</dbReference>
<reference evidence="3" key="2">
    <citation type="submission" date="2013-04" db="UniProtKB">
        <authorList>
            <consortium name="EnsemblPlants"/>
        </authorList>
    </citation>
    <scope>IDENTIFICATION</scope>
</reference>
<protein>
    <recommendedName>
        <fullName evidence="2">F-box domain-containing protein</fullName>
    </recommendedName>
</protein>
<evidence type="ECO:0000256" key="1">
    <source>
        <dbReference type="SAM" id="MobiDB-lite"/>
    </source>
</evidence>
<evidence type="ECO:0000259" key="2">
    <source>
        <dbReference type="Pfam" id="PF00646"/>
    </source>
</evidence>
<accession>J3MK19</accession>
<dbReference type="Gene3D" id="1.20.1280.50">
    <property type="match status" value="1"/>
</dbReference>
<keyword evidence="4" id="KW-1185">Reference proteome</keyword>
<proteinExistence type="predicted"/>
<organism evidence="3">
    <name type="scientific">Oryza brachyantha</name>
    <name type="common">malo sina</name>
    <dbReference type="NCBI Taxonomy" id="4533"/>
    <lineage>
        <taxon>Eukaryota</taxon>
        <taxon>Viridiplantae</taxon>
        <taxon>Streptophyta</taxon>
        <taxon>Embryophyta</taxon>
        <taxon>Tracheophyta</taxon>
        <taxon>Spermatophyta</taxon>
        <taxon>Magnoliopsida</taxon>
        <taxon>Liliopsida</taxon>
        <taxon>Poales</taxon>
        <taxon>Poaceae</taxon>
        <taxon>BOP clade</taxon>
        <taxon>Oryzoideae</taxon>
        <taxon>Oryzeae</taxon>
        <taxon>Oryzinae</taxon>
        <taxon>Oryza</taxon>
    </lineage>
</organism>
<dbReference type="InterPro" id="IPR001810">
    <property type="entry name" value="F-box_dom"/>
</dbReference>
<dbReference type="CDD" id="cd09917">
    <property type="entry name" value="F-box_SF"/>
    <property type="match status" value="1"/>
</dbReference>
<dbReference type="EnsemblPlants" id="OB07G17510.1">
    <property type="protein sequence ID" value="OB07G17510.1"/>
    <property type="gene ID" value="OB07G17510"/>
</dbReference>
<dbReference type="SUPFAM" id="SSF81383">
    <property type="entry name" value="F-box domain"/>
    <property type="match status" value="1"/>
</dbReference>
<evidence type="ECO:0000313" key="3">
    <source>
        <dbReference type="EnsemblPlants" id="OB07G17510.1"/>
    </source>
</evidence>
<sequence length="124" mass="13886">MDGSFSSRPTRKRRSQELEASHGILHTLESKKEKILQDAQSLDLLPVGEAPRKATGIDRLSRLQDEILGTIVSLLSTRDVAHMQVVSRLWCQIWHSTSLSLDMRAFSVNEQKQTIIAGKILAAH</sequence>
<reference evidence="3" key="1">
    <citation type="journal article" date="2013" name="Nat. Commun.">
        <title>Whole-genome sequencing of Oryza brachyantha reveals mechanisms underlying Oryza genome evolution.</title>
        <authorList>
            <person name="Chen J."/>
            <person name="Huang Q."/>
            <person name="Gao D."/>
            <person name="Wang J."/>
            <person name="Lang Y."/>
            <person name="Liu T."/>
            <person name="Li B."/>
            <person name="Bai Z."/>
            <person name="Luis Goicoechea J."/>
            <person name="Liang C."/>
            <person name="Chen C."/>
            <person name="Zhang W."/>
            <person name="Sun S."/>
            <person name="Liao Y."/>
            <person name="Zhang X."/>
            <person name="Yang L."/>
            <person name="Song C."/>
            <person name="Wang M."/>
            <person name="Shi J."/>
            <person name="Liu G."/>
            <person name="Liu J."/>
            <person name="Zhou H."/>
            <person name="Zhou W."/>
            <person name="Yu Q."/>
            <person name="An N."/>
            <person name="Chen Y."/>
            <person name="Cai Q."/>
            <person name="Wang B."/>
            <person name="Liu B."/>
            <person name="Min J."/>
            <person name="Huang Y."/>
            <person name="Wu H."/>
            <person name="Li Z."/>
            <person name="Zhang Y."/>
            <person name="Yin Y."/>
            <person name="Song W."/>
            <person name="Jiang J."/>
            <person name="Jackson S.A."/>
            <person name="Wing R.A."/>
            <person name="Wang J."/>
            <person name="Chen M."/>
        </authorList>
    </citation>
    <scope>NUCLEOTIDE SEQUENCE [LARGE SCALE GENOMIC DNA]</scope>
    <source>
        <strain evidence="3">cv. IRGC 101232</strain>
    </source>
</reference>
<dbReference type="HOGENOM" id="CLU_2007457_0_0_1"/>
<feature type="domain" description="F-box" evidence="2">
    <location>
        <begin position="60"/>
        <end position="98"/>
    </location>
</feature>
<dbReference type="Pfam" id="PF00646">
    <property type="entry name" value="F-box"/>
    <property type="match status" value="1"/>
</dbReference>
<name>J3MK19_ORYBR</name>
<evidence type="ECO:0000313" key="4">
    <source>
        <dbReference type="Proteomes" id="UP000006038"/>
    </source>
</evidence>
<dbReference type="AlphaFoldDB" id="J3MK19"/>
<dbReference type="Proteomes" id="UP000006038">
    <property type="component" value="Chromosome 7"/>
</dbReference>
<dbReference type="InterPro" id="IPR036047">
    <property type="entry name" value="F-box-like_dom_sf"/>
</dbReference>
<feature type="region of interest" description="Disordered" evidence="1">
    <location>
        <begin position="1"/>
        <end position="23"/>
    </location>
</feature>